<dbReference type="InterPro" id="IPR006574">
    <property type="entry name" value="PRY"/>
</dbReference>
<dbReference type="InterPro" id="IPR003879">
    <property type="entry name" value="Butyrophylin_SPRY"/>
</dbReference>
<proteinExistence type="predicted"/>
<dbReference type="PRINTS" id="PR01407">
    <property type="entry name" value="BUTYPHLNCDUF"/>
</dbReference>
<dbReference type="SMART" id="SM00449">
    <property type="entry name" value="SPRY"/>
    <property type="match status" value="3"/>
</dbReference>
<evidence type="ECO:0000256" key="1">
    <source>
        <dbReference type="ARBA" id="ARBA00022723"/>
    </source>
</evidence>
<keyword evidence="1" id="KW-0479">Metal-binding</keyword>
<evidence type="ECO:0000256" key="3">
    <source>
        <dbReference type="ARBA" id="ARBA00022833"/>
    </source>
</evidence>
<dbReference type="SMART" id="SM00589">
    <property type="entry name" value="PRY"/>
    <property type="match status" value="3"/>
</dbReference>
<dbReference type="PANTHER" id="PTHR25465:SF71">
    <property type="entry name" value="E3 UBIQUITIN-PROTEIN LIGASE TRIM39-LIKE"/>
    <property type="match status" value="1"/>
</dbReference>
<feature type="domain" description="B30.2/SPRY" evidence="7">
    <location>
        <begin position="301"/>
        <end position="495"/>
    </location>
</feature>
<dbReference type="PROSITE" id="PS50188">
    <property type="entry name" value="B302_SPRY"/>
    <property type="match status" value="3"/>
</dbReference>
<dbReference type="InterPro" id="IPR003877">
    <property type="entry name" value="SPRY_dom"/>
</dbReference>
<protein>
    <recommendedName>
        <fullName evidence="5">Gypsy retrotransposon integrase-like protein 1</fullName>
    </recommendedName>
</protein>
<dbReference type="Pfam" id="PF13765">
    <property type="entry name" value="PRY"/>
    <property type="match status" value="3"/>
</dbReference>
<gene>
    <name evidence="8" type="ORF">XENTR_v90029546mg</name>
</gene>
<dbReference type="InterPro" id="IPR043136">
    <property type="entry name" value="B30.2/SPRY_sf"/>
</dbReference>
<name>A0A1B8Y847_XENTR</name>
<sequence length="1160" mass="130211">MAPGLADTVLGIRRRIYGQEATDLVLDINTANNRVSVSEDRKSASYSPTELHYPQSPERFLYYAHALSTRSFPSGRHYWEVEGSESGDLGVGAAYPSIEKRGNKSWIGNNSKSWGLYRWAVNRYSVEHDSKWTDLPHVPSCRRIKISLDYEAGRLSFYELSEPIRHLHTFTASFAEPLHAVFYVHSAWVRIIREREKGAKVLTLERETDRQIRDSEDLTPGREKLDPETQVQEEGAVSHIIHKGETEREELAGLILDMEELCNLAGTLGSLLAQGSDGAALCGAEGADNEGREADGIMAPGLADTVLGIRRLIYGQEATDLVLDINTAHNRVSVSGDRKSASYSPTELHYPQSPERFQDYAQALSSRSFPSGRHYWEVEGSESGDLGVGAAYPSIERGGEQSWIGNNNKSWCLYRWRDNRYSVEHDSKLTDLPHVPSCRRIRIWLDYEAGRLSFYELSEPIRHLHTFTASFTEPLYAVFYVHGAWVRIIREREKGAEVLTLERETDRQIRDSEDLTPGREKLDPETRMQEEAAVSYIIHKGEAEREELAGQMEALCNMAETLDSLLAQGSDGAALCGAEGADNEGREADGIMAPGLADTVLGIRRLIYGQEATDLVLDINTAHNRVSVSGDRKSASFSLTELHYPQSPERFQLYAQALSSRSFPSGRHYWEVEGSDSWGWGVGAAYPSIEREGWQSGSGNNNKSWCLYRWEDIGYSVKHDCILIDLPHAPSCRRIRIWLDYEAGCLSFYELSEPIRHLHTFSASFTEPLHALLYVYGAWLQPQQYSTDSRRVGLILTLLSGEASIRRWVADTSWNEAAQRFHFRRDLSDVIKDNLARVDAPEDLSSFIQLCIKTDRRLTERLHEKTGRPLPTPTTSLGKGEASQDVASGDETMQGGFILCSISMKERNRHRAKRQSDALSRPPTLTPISPKSEIPIIDKEHFLFSAPCANLWEIIKGAYATNPDTPVLLSSVKLQALDDFLFHEEKVFIPVSCQKQVLLLTHCSKIAGHLGISKTLKLTLRNFWWPSIHQDVIDFVHSCHISAQGNVSKKAPVGLLLPLPIPEKQWSSLSLDFIVDLPRCQRFNTILVVVDCLTKMVHFIQAQGLPSAATTADLVGPTDLGLGSYSRSATKHLYRIRELYQYRHHQCPSGVLGIFAAALM</sequence>
<dbReference type="FunFam" id="1.10.340.70:FF:000001">
    <property type="entry name" value="Retrovirus-related Pol polyprotein from transposon gypsy-like Protein"/>
    <property type="match status" value="1"/>
</dbReference>
<dbReference type="InterPro" id="IPR013320">
    <property type="entry name" value="ConA-like_dom_sf"/>
</dbReference>
<reference evidence="8" key="1">
    <citation type="submission" date="2009-11" db="EMBL/GenBank/DDBJ databases">
        <authorList>
            <consortium name="US DOE Joint Genome Institute (JGI-PGF)"/>
            <person name="Ottilar R."/>
            <person name="Schmutz J."/>
            <person name="Salamov A."/>
            <person name="Cheng J.F."/>
            <person name="Lucas S."/>
            <person name="Pitluck S."/>
            <person name="Gundlach H."/>
            <person name="Guo Y."/>
            <person name="Haberer G."/>
            <person name="Nasrallah J."/>
            <person name="Mayer K.F.X."/>
            <person name="van de Peer Y."/>
            <person name="Weigel D."/>
            <person name="Grigoriev I.V."/>
        </authorList>
    </citation>
    <scope>NUCLEOTIDE SEQUENCE</scope>
    <source>
        <strain evidence="8">Nigerian</strain>
    </source>
</reference>
<dbReference type="PANTHER" id="PTHR25465">
    <property type="entry name" value="B-BOX DOMAIN CONTAINING"/>
    <property type="match status" value="1"/>
</dbReference>
<feature type="domain" description="B30.2/SPRY" evidence="7">
    <location>
        <begin position="4"/>
        <end position="200"/>
    </location>
</feature>
<evidence type="ECO:0000256" key="5">
    <source>
        <dbReference type="ARBA" id="ARBA00039658"/>
    </source>
</evidence>
<keyword evidence="2" id="KW-0863">Zinc-finger</keyword>
<dbReference type="Gene3D" id="2.60.120.920">
    <property type="match status" value="3"/>
</dbReference>
<feature type="compositionally biased region" description="Basic and acidic residues" evidence="6">
    <location>
        <begin position="209"/>
        <end position="227"/>
    </location>
</feature>
<dbReference type="CDD" id="cd12891">
    <property type="entry name" value="SPRY_PRY_C-I_2"/>
    <property type="match status" value="3"/>
</dbReference>
<dbReference type="Pfam" id="PF17921">
    <property type="entry name" value="Integrase_H2C2"/>
    <property type="match status" value="1"/>
</dbReference>
<feature type="domain" description="B30.2/SPRY" evidence="7">
    <location>
        <begin position="595"/>
        <end position="792"/>
    </location>
</feature>
<reference evidence="8" key="3">
    <citation type="submission" date="2016-05" db="EMBL/GenBank/DDBJ databases">
        <title>WGS assembly of Xenopus tropicalis.</title>
        <authorList>
            <person name="Sessions A."/>
            <person name="Jenkins J."/>
            <person name="Mitros T."/>
            <person name="Lyons J.T."/>
            <person name="Dichmann D.S."/>
            <person name="Robert J."/>
            <person name="Harland R.M."/>
            <person name="Rokhsar D.S."/>
        </authorList>
    </citation>
    <scope>NUCLEOTIDE SEQUENCE</scope>
    <source>
        <strain evidence="8">Nigerian</strain>
    </source>
</reference>
<evidence type="ECO:0000256" key="4">
    <source>
        <dbReference type="ARBA" id="ARBA00023054"/>
    </source>
</evidence>
<dbReference type="InterPro" id="IPR041588">
    <property type="entry name" value="Integrase_H2C2"/>
</dbReference>
<dbReference type="GO" id="GO:0008270">
    <property type="term" value="F:zinc ion binding"/>
    <property type="evidence" value="ECO:0007669"/>
    <property type="project" value="UniProtKB-KW"/>
</dbReference>
<evidence type="ECO:0000259" key="7">
    <source>
        <dbReference type="PROSITE" id="PS50188"/>
    </source>
</evidence>
<dbReference type="AlphaFoldDB" id="A0A1B8Y847"/>
<dbReference type="InterPro" id="IPR001870">
    <property type="entry name" value="B30.2/SPRY"/>
</dbReference>
<dbReference type="EMBL" id="KV460385">
    <property type="protein sequence ID" value="OCA19185.1"/>
    <property type="molecule type" value="Genomic_DNA"/>
</dbReference>
<organism evidence="8">
    <name type="scientific">Xenopus tropicalis</name>
    <name type="common">Western clawed frog</name>
    <name type="synonym">Silurana tropicalis</name>
    <dbReference type="NCBI Taxonomy" id="8364"/>
    <lineage>
        <taxon>Eukaryota</taxon>
        <taxon>Metazoa</taxon>
        <taxon>Chordata</taxon>
        <taxon>Craniata</taxon>
        <taxon>Vertebrata</taxon>
        <taxon>Euteleostomi</taxon>
        <taxon>Amphibia</taxon>
        <taxon>Batrachia</taxon>
        <taxon>Anura</taxon>
        <taxon>Pipoidea</taxon>
        <taxon>Pipidae</taxon>
        <taxon>Xenopodinae</taxon>
        <taxon>Xenopus</taxon>
        <taxon>Silurana</taxon>
    </lineage>
</organism>
<keyword evidence="4" id="KW-0175">Coiled coil</keyword>
<keyword evidence="3" id="KW-0862">Zinc</keyword>
<feature type="region of interest" description="Disordered" evidence="6">
    <location>
        <begin position="862"/>
        <end position="883"/>
    </location>
</feature>
<evidence type="ECO:0000313" key="8">
    <source>
        <dbReference type="EMBL" id="OCA19185.1"/>
    </source>
</evidence>
<feature type="region of interest" description="Disordered" evidence="6">
    <location>
        <begin position="209"/>
        <end position="233"/>
    </location>
</feature>
<dbReference type="InterPro" id="IPR051051">
    <property type="entry name" value="E3_ubiq-ligase_TRIM/RNF"/>
</dbReference>
<dbReference type="Pfam" id="PF00622">
    <property type="entry name" value="SPRY"/>
    <property type="match status" value="3"/>
</dbReference>
<dbReference type="Gene3D" id="1.10.340.70">
    <property type="match status" value="1"/>
</dbReference>
<accession>A0A1B8Y847</accession>
<evidence type="ECO:0000256" key="6">
    <source>
        <dbReference type="SAM" id="MobiDB-lite"/>
    </source>
</evidence>
<reference evidence="8" key="2">
    <citation type="journal article" date="2010" name="Science">
        <title>The genome of the Western clawed frog Xenopus tropicalis.</title>
        <authorList>
            <person name="Hellsten U."/>
            <person name="Harland R.M."/>
            <person name="Gilchrist M.J."/>
            <person name="Hendrix D."/>
            <person name="Jurka J."/>
            <person name="Kapitonov V."/>
            <person name="Ovcharenko I."/>
            <person name="Putnam N.H."/>
            <person name="Shu S."/>
            <person name="Taher L."/>
            <person name="Blitz I.L."/>
            <person name="Blumberg B."/>
            <person name="Dichmann D.S."/>
            <person name="Dubchak I."/>
            <person name="Amaya E."/>
            <person name="Detter J.C."/>
            <person name="Fletcher R."/>
            <person name="Gerhard D.S."/>
            <person name="Goodstein D."/>
            <person name="Graves T."/>
            <person name="Grigoriev I.V."/>
            <person name="Grimwood J."/>
            <person name="Kawashima T."/>
            <person name="Lindquist E."/>
            <person name="Lucas S.M."/>
            <person name="Mead P.E."/>
            <person name="Mitros T."/>
            <person name="Ogino H."/>
            <person name="Ohta Y."/>
            <person name="Poliakov A.V."/>
            <person name="Pollet N."/>
            <person name="Robert J."/>
            <person name="Salamov A."/>
            <person name="Sater A.K."/>
            <person name="Schmutz J."/>
            <person name="Terry A."/>
            <person name="Vize P.D."/>
            <person name="Warren W.C."/>
            <person name="Wells D."/>
            <person name="Wills A."/>
            <person name="Wilson R.K."/>
            <person name="Zimmerman L.B."/>
            <person name="Zorn A.M."/>
            <person name="Grainger R."/>
            <person name="Grammer T."/>
            <person name="Khokha M.K."/>
            <person name="Richardson P.M."/>
            <person name="Rokhsar D.S."/>
        </authorList>
    </citation>
    <scope>NUCLEOTIDE SEQUENCE [LARGE SCALE GENOMIC DNA]</scope>
    <source>
        <strain evidence="8">Nigerian</strain>
    </source>
</reference>
<dbReference type="GO" id="GO:0005737">
    <property type="term" value="C:cytoplasm"/>
    <property type="evidence" value="ECO:0007669"/>
    <property type="project" value="UniProtKB-ARBA"/>
</dbReference>
<evidence type="ECO:0000256" key="2">
    <source>
        <dbReference type="ARBA" id="ARBA00022771"/>
    </source>
</evidence>
<dbReference type="SUPFAM" id="SSF49899">
    <property type="entry name" value="Concanavalin A-like lectins/glucanases"/>
    <property type="match status" value="3"/>
</dbReference>